<evidence type="ECO:0008006" key="3">
    <source>
        <dbReference type="Google" id="ProtNLM"/>
    </source>
</evidence>
<reference evidence="1 2" key="1">
    <citation type="submission" date="2018-06" db="EMBL/GenBank/DDBJ databases">
        <title>Genomic Encyclopedia of Archaeal and Bacterial Type Strains, Phase II (KMG-II): from individual species to whole genera.</title>
        <authorList>
            <person name="Goeker M."/>
        </authorList>
    </citation>
    <scope>NUCLEOTIDE SEQUENCE [LARGE SCALE GENOMIC DNA]</scope>
    <source>
        <strain evidence="1 2">DSM 15361</strain>
    </source>
</reference>
<keyword evidence="2" id="KW-1185">Reference proteome</keyword>
<sequence length="164" mass="19521">MNKNLSQIKSLVYDFINYEILDFEIEQESQEYDACRFRLNEKNIISRSGKITPKKVGQFVSFWERNRQGITQPIKNTSSFDYYIVNVKKENELGQFVFPKSVLIKKGIVSSPLKEGKRGFRVYPIWDIANNKQAQKTQEWQLNYFYSIQKPLDFNRIKRLYDSP</sequence>
<accession>A0A2W7I6N9</accession>
<dbReference type="AlphaFoldDB" id="A0A2W7I6N9"/>
<dbReference type="EMBL" id="QKYV01000002">
    <property type="protein sequence ID" value="PZW42571.1"/>
    <property type="molecule type" value="Genomic_DNA"/>
</dbReference>
<dbReference type="InterPro" id="IPR011235">
    <property type="entry name" value="MepB-like"/>
</dbReference>
<protein>
    <recommendedName>
        <fullName evidence="3">MepB protein</fullName>
    </recommendedName>
</protein>
<dbReference type="Pfam" id="PF08877">
    <property type="entry name" value="MepB-like"/>
    <property type="match status" value="1"/>
</dbReference>
<name>A0A2W7I6N9_9FLAO</name>
<dbReference type="Proteomes" id="UP000249542">
    <property type="component" value="Unassembled WGS sequence"/>
</dbReference>
<gene>
    <name evidence="1" type="ORF">LX95_00885</name>
</gene>
<comment type="caution">
    <text evidence="1">The sequence shown here is derived from an EMBL/GenBank/DDBJ whole genome shotgun (WGS) entry which is preliminary data.</text>
</comment>
<organism evidence="1 2">
    <name type="scientific">Mesonia algae</name>
    <dbReference type="NCBI Taxonomy" id="213248"/>
    <lineage>
        <taxon>Bacteria</taxon>
        <taxon>Pseudomonadati</taxon>
        <taxon>Bacteroidota</taxon>
        <taxon>Flavobacteriia</taxon>
        <taxon>Flavobacteriales</taxon>
        <taxon>Flavobacteriaceae</taxon>
        <taxon>Mesonia</taxon>
    </lineage>
</organism>
<evidence type="ECO:0000313" key="1">
    <source>
        <dbReference type="EMBL" id="PZW42571.1"/>
    </source>
</evidence>
<dbReference type="Gene3D" id="3.40.1350.140">
    <property type="entry name" value="MepB-like"/>
    <property type="match status" value="1"/>
</dbReference>
<dbReference type="RefSeq" id="WP_111540223.1">
    <property type="nucleotide sequence ID" value="NZ_QKYV01000002.1"/>
</dbReference>
<dbReference type="PIRSF" id="PIRSF032285">
    <property type="entry name" value="UCP032285"/>
    <property type="match status" value="1"/>
</dbReference>
<evidence type="ECO:0000313" key="2">
    <source>
        <dbReference type="Proteomes" id="UP000249542"/>
    </source>
</evidence>
<proteinExistence type="predicted"/>
<dbReference type="InterPro" id="IPR038231">
    <property type="entry name" value="MepB-like_sf"/>
</dbReference>